<evidence type="ECO:0000256" key="1">
    <source>
        <dbReference type="SAM" id="SignalP"/>
    </source>
</evidence>
<dbReference type="InterPro" id="IPR050967">
    <property type="entry name" value="Thiamine_Salvage_TenA"/>
</dbReference>
<evidence type="ECO:0000259" key="2">
    <source>
        <dbReference type="Pfam" id="PF03070"/>
    </source>
</evidence>
<feature type="domain" description="Thiaminase-2/PQQC" evidence="2">
    <location>
        <begin position="49"/>
        <end position="193"/>
    </location>
</feature>
<evidence type="ECO:0000313" key="4">
    <source>
        <dbReference type="Proteomes" id="UP001591681"/>
    </source>
</evidence>
<proteinExistence type="predicted"/>
<dbReference type="EMBL" id="JBHFQA010000002">
    <property type="protein sequence ID" value="KAL2102982.1"/>
    <property type="molecule type" value="Genomic_DNA"/>
</dbReference>
<dbReference type="InterPro" id="IPR004305">
    <property type="entry name" value="Thiaminase-2/PQQC"/>
</dbReference>
<organism evidence="3 4">
    <name type="scientific">Coilia grayii</name>
    <name type="common">Gray's grenadier anchovy</name>
    <dbReference type="NCBI Taxonomy" id="363190"/>
    <lineage>
        <taxon>Eukaryota</taxon>
        <taxon>Metazoa</taxon>
        <taxon>Chordata</taxon>
        <taxon>Craniata</taxon>
        <taxon>Vertebrata</taxon>
        <taxon>Euteleostomi</taxon>
        <taxon>Actinopterygii</taxon>
        <taxon>Neopterygii</taxon>
        <taxon>Teleostei</taxon>
        <taxon>Clupei</taxon>
        <taxon>Clupeiformes</taxon>
        <taxon>Clupeoidei</taxon>
        <taxon>Engraulidae</taxon>
        <taxon>Coilinae</taxon>
        <taxon>Coilia</taxon>
    </lineage>
</organism>
<dbReference type="GO" id="GO:0006772">
    <property type="term" value="P:thiamine metabolic process"/>
    <property type="evidence" value="ECO:0007669"/>
    <property type="project" value="UniProtKB-ARBA"/>
</dbReference>
<gene>
    <name evidence="3" type="ORF">ACEWY4_002150</name>
</gene>
<dbReference type="PANTHER" id="PTHR43198:SF2">
    <property type="entry name" value="SI:CH1073-67J19.1-RELATED"/>
    <property type="match status" value="1"/>
</dbReference>
<dbReference type="Proteomes" id="UP001591681">
    <property type="component" value="Unassembled WGS sequence"/>
</dbReference>
<comment type="caution">
    <text evidence="3">The sequence shown here is derived from an EMBL/GenBank/DDBJ whole genome shotgun (WGS) entry which is preliminary data.</text>
</comment>
<dbReference type="SUPFAM" id="SSF48613">
    <property type="entry name" value="Heme oxygenase-like"/>
    <property type="match status" value="1"/>
</dbReference>
<dbReference type="PANTHER" id="PTHR43198">
    <property type="entry name" value="BIFUNCTIONAL TH2 PROTEIN"/>
    <property type="match status" value="1"/>
</dbReference>
<feature type="signal peptide" evidence="1">
    <location>
        <begin position="1"/>
        <end position="19"/>
    </location>
</feature>
<evidence type="ECO:0000313" key="3">
    <source>
        <dbReference type="EMBL" id="KAL2102982.1"/>
    </source>
</evidence>
<keyword evidence="4" id="KW-1185">Reference proteome</keyword>
<dbReference type="InterPro" id="IPR016084">
    <property type="entry name" value="Haem_Oase-like_multi-hlx"/>
</dbReference>
<sequence length="224" mass="26616">MDSTTVFAFCLICISSVAGHNYKQQEKDIYESLWISSLDLAYKTLYLDFVQRMEAGDLPAERYVNFTIQDAYYLVKVTDMLQNLSTSVQNPADLSEFFRDRYKSYSSFRDYFLNMYFLKGVSDIKPTPAIKKYVSDYETVMNTKEPIYFAVSLLPCSRLWVWLANKVEMEQSNAYYAWKKDNMDGHPEKHYKKLLNKYLNFKDKEAYRIFRMQMQNERNFFASS</sequence>
<dbReference type="Gene3D" id="1.20.910.10">
    <property type="entry name" value="Heme oxygenase-like"/>
    <property type="match status" value="1"/>
</dbReference>
<protein>
    <recommendedName>
        <fullName evidence="2">Thiaminase-2/PQQC domain-containing protein</fullName>
    </recommendedName>
</protein>
<accession>A0ABD1KUZ6</accession>
<dbReference type="Pfam" id="PF03070">
    <property type="entry name" value="TENA_THI-4"/>
    <property type="match status" value="1"/>
</dbReference>
<keyword evidence="1" id="KW-0732">Signal</keyword>
<dbReference type="AlphaFoldDB" id="A0ABD1KUZ6"/>
<reference evidence="3 4" key="1">
    <citation type="submission" date="2024-09" db="EMBL/GenBank/DDBJ databases">
        <title>A chromosome-level genome assembly of Gray's grenadier anchovy, Coilia grayii.</title>
        <authorList>
            <person name="Fu Z."/>
        </authorList>
    </citation>
    <scope>NUCLEOTIDE SEQUENCE [LARGE SCALE GENOMIC DNA]</scope>
    <source>
        <strain evidence="3">G4</strain>
        <tissue evidence="3">Muscle</tissue>
    </source>
</reference>
<name>A0ABD1KUZ6_9TELE</name>
<feature type="chain" id="PRO_5044816751" description="Thiaminase-2/PQQC domain-containing protein" evidence="1">
    <location>
        <begin position="20"/>
        <end position="224"/>
    </location>
</feature>